<dbReference type="PROSITE" id="PS51030">
    <property type="entry name" value="NUCLEAR_REC_DBD_2"/>
    <property type="match status" value="1"/>
</dbReference>
<name>A0ABD6EVE2_9BILA</name>
<evidence type="ECO:0000313" key="13">
    <source>
        <dbReference type="EMBL" id="MFH4983470.1"/>
    </source>
</evidence>
<keyword evidence="8" id="KW-0804">Transcription</keyword>
<comment type="subcellular location">
    <subcellularLocation>
        <location evidence="1">Nucleus</location>
    </subcellularLocation>
</comment>
<proteinExistence type="inferred from homology"/>
<dbReference type="PANTHER" id="PTHR48092">
    <property type="entry name" value="KNIRPS-RELATED PROTEIN-RELATED"/>
    <property type="match status" value="1"/>
</dbReference>
<dbReference type="PRINTS" id="PR00047">
    <property type="entry name" value="STROIDFINGER"/>
</dbReference>
<dbReference type="InterPro" id="IPR050200">
    <property type="entry name" value="Nuclear_hormone_rcpt_NR3"/>
</dbReference>
<evidence type="ECO:0000313" key="14">
    <source>
        <dbReference type="Proteomes" id="UP001608902"/>
    </source>
</evidence>
<dbReference type="PROSITE" id="PS00031">
    <property type="entry name" value="NUCLEAR_REC_DBD_1"/>
    <property type="match status" value="1"/>
</dbReference>
<evidence type="ECO:0000256" key="4">
    <source>
        <dbReference type="ARBA" id="ARBA00022771"/>
    </source>
</evidence>
<dbReference type="CDD" id="cd06960">
    <property type="entry name" value="NR_DBD_HNF4A"/>
    <property type="match status" value="1"/>
</dbReference>
<evidence type="ECO:0000256" key="10">
    <source>
        <dbReference type="ARBA" id="ARBA00023242"/>
    </source>
</evidence>
<evidence type="ECO:0000256" key="11">
    <source>
        <dbReference type="SAM" id="MobiDB-lite"/>
    </source>
</evidence>
<dbReference type="Pfam" id="PF00105">
    <property type="entry name" value="zf-C4"/>
    <property type="match status" value="1"/>
</dbReference>
<protein>
    <recommendedName>
        <fullName evidence="12">Nuclear receptor domain-containing protein</fullName>
    </recommendedName>
</protein>
<feature type="region of interest" description="Disordered" evidence="11">
    <location>
        <begin position="115"/>
        <end position="134"/>
    </location>
</feature>
<comment type="caution">
    <text evidence="13">The sequence shown here is derived from an EMBL/GenBank/DDBJ whole genome shotgun (WGS) entry which is preliminary data.</text>
</comment>
<keyword evidence="3" id="KW-0479">Metal-binding</keyword>
<keyword evidence="4" id="KW-0863">Zinc-finger</keyword>
<dbReference type="InterPro" id="IPR013088">
    <property type="entry name" value="Znf_NHR/GATA"/>
</dbReference>
<gene>
    <name evidence="13" type="ORF">AB6A40_010179</name>
</gene>
<dbReference type="EMBL" id="JBGFUD010012410">
    <property type="protein sequence ID" value="MFH4983470.1"/>
    <property type="molecule type" value="Genomic_DNA"/>
</dbReference>
<dbReference type="Gene3D" id="3.30.50.10">
    <property type="entry name" value="Erythroid Transcription Factor GATA-1, subunit A"/>
    <property type="match status" value="1"/>
</dbReference>
<dbReference type="SUPFAM" id="SSF57716">
    <property type="entry name" value="Glucocorticoid receptor-like (DNA-binding domain)"/>
    <property type="match status" value="1"/>
</dbReference>
<sequence>MTSAVETDAKVDSVPVCAVCADVSDGLHFSVLSCRACAAFFRRTVSLKLTYKCRNESNCKIEKTARNMCRHCRFQKCLNVGMLTSAVQQTRDGIGKRGITQRSVSELQDLRFSTTEIPSSSTGNQTEGWSEVQKHTPLLLNRTKSLGS</sequence>
<reference evidence="13 14" key="1">
    <citation type="submission" date="2024-08" db="EMBL/GenBank/DDBJ databases">
        <title>Gnathostoma spinigerum genome.</title>
        <authorList>
            <person name="Gonzalez-Bertolin B."/>
            <person name="Monzon S."/>
            <person name="Zaballos A."/>
            <person name="Jimenez P."/>
            <person name="Dekumyoy P."/>
            <person name="Varona S."/>
            <person name="Cuesta I."/>
            <person name="Sumanam S."/>
            <person name="Adisakwattana P."/>
            <person name="Gasser R.B."/>
            <person name="Hernandez-Gonzalez A."/>
            <person name="Young N.D."/>
            <person name="Perteguer M.J."/>
        </authorList>
    </citation>
    <scope>NUCLEOTIDE SEQUENCE [LARGE SCALE GENOMIC DNA]</scope>
    <source>
        <strain evidence="13">AL3</strain>
        <tissue evidence="13">Liver</tissue>
    </source>
</reference>
<evidence type="ECO:0000256" key="7">
    <source>
        <dbReference type="ARBA" id="ARBA00023125"/>
    </source>
</evidence>
<dbReference type="GO" id="GO:0003677">
    <property type="term" value="F:DNA binding"/>
    <property type="evidence" value="ECO:0007669"/>
    <property type="project" value="UniProtKB-KW"/>
</dbReference>
<evidence type="ECO:0000259" key="12">
    <source>
        <dbReference type="PROSITE" id="PS51030"/>
    </source>
</evidence>
<evidence type="ECO:0000256" key="6">
    <source>
        <dbReference type="ARBA" id="ARBA00023015"/>
    </source>
</evidence>
<keyword evidence="14" id="KW-1185">Reference proteome</keyword>
<dbReference type="GO" id="GO:0008270">
    <property type="term" value="F:zinc ion binding"/>
    <property type="evidence" value="ECO:0007669"/>
    <property type="project" value="UniProtKB-KW"/>
</dbReference>
<evidence type="ECO:0000256" key="9">
    <source>
        <dbReference type="ARBA" id="ARBA00023170"/>
    </source>
</evidence>
<evidence type="ECO:0000256" key="5">
    <source>
        <dbReference type="ARBA" id="ARBA00022833"/>
    </source>
</evidence>
<evidence type="ECO:0000256" key="3">
    <source>
        <dbReference type="ARBA" id="ARBA00022723"/>
    </source>
</evidence>
<evidence type="ECO:0000256" key="8">
    <source>
        <dbReference type="ARBA" id="ARBA00023163"/>
    </source>
</evidence>
<keyword evidence="9" id="KW-0675">Receptor</keyword>
<keyword evidence="6" id="KW-0805">Transcription regulation</keyword>
<keyword evidence="7" id="KW-0238">DNA-binding</keyword>
<organism evidence="13 14">
    <name type="scientific">Gnathostoma spinigerum</name>
    <dbReference type="NCBI Taxonomy" id="75299"/>
    <lineage>
        <taxon>Eukaryota</taxon>
        <taxon>Metazoa</taxon>
        <taxon>Ecdysozoa</taxon>
        <taxon>Nematoda</taxon>
        <taxon>Chromadorea</taxon>
        <taxon>Rhabditida</taxon>
        <taxon>Spirurina</taxon>
        <taxon>Gnathostomatomorpha</taxon>
        <taxon>Gnathostomatoidea</taxon>
        <taxon>Gnathostomatidae</taxon>
        <taxon>Gnathostoma</taxon>
    </lineage>
</organism>
<dbReference type="SMART" id="SM00399">
    <property type="entry name" value="ZnF_C4"/>
    <property type="match status" value="1"/>
</dbReference>
<feature type="domain" description="Nuclear receptor" evidence="12">
    <location>
        <begin position="14"/>
        <end position="89"/>
    </location>
</feature>
<dbReference type="InterPro" id="IPR001628">
    <property type="entry name" value="Znf_hrmn_rcpt"/>
</dbReference>
<feature type="compositionally biased region" description="Polar residues" evidence="11">
    <location>
        <begin position="115"/>
        <end position="128"/>
    </location>
</feature>
<keyword evidence="5" id="KW-0862">Zinc</keyword>
<dbReference type="InterPro" id="IPR049636">
    <property type="entry name" value="HNF4-like_DBD"/>
</dbReference>
<evidence type="ECO:0000256" key="2">
    <source>
        <dbReference type="ARBA" id="ARBA00005993"/>
    </source>
</evidence>
<keyword evidence="10" id="KW-0539">Nucleus</keyword>
<dbReference type="GO" id="GO:0005634">
    <property type="term" value="C:nucleus"/>
    <property type="evidence" value="ECO:0007669"/>
    <property type="project" value="UniProtKB-SubCell"/>
</dbReference>
<dbReference type="AlphaFoldDB" id="A0ABD6EVE2"/>
<dbReference type="Proteomes" id="UP001608902">
    <property type="component" value="Unassembled WGS sequence"/>
</dbReference>
<evidence type="ECO:0000256" key="1">
    <source>
        <dbReference type="ARBA" id="ARBA00004123"/>
    </source>
</evidence>
<dbReference type="FunFam" id="3.30.50.10:FF:000030">
    <property type="entry name" value="Nuclear Hormone Receptor family"/>
    <property type="match status" value="1"/>
</dbReference>
<comment type="similarity">
    <text evidence="2">Belongs to the nuclear hormone receptor family.</text>
</comment>
<accession>A0ABD6EVE2</accession>